<feature type="domain" description="HTH LytTR-type" evidence="3">
    <location>
        <begin position="126"/>
        <end position="223"/>
    </location>
</feature>
<dbReference type="SUPFAM" id="SSF52172">
    <property type="entry name" value="CheY-like"/>
    <property type="match status" value="1"/>
</dbReference>
<dbReference type="Pfam" id="PF04397">
    <property type="entry name" value="LytTR"/>
    <property type="match status" value="1"/>
</dbReference>
<protein>
    <submittedName>
        <fullName evidence="4">Response regulator transcription factor</fullName>
    </submittedName>
</protein>
<feature type="domain" description="Response regulatory" evidence="2">
    <location>
        <begin position="6"/>
        <end position="117"/>
    </location>
</feature>
<dbReference type="PROSITE" id="PS50110">
    <property type="entry name" value="RESPONSE_REGULATORY"/>
    <property type="match status" value="1"/>
</dbReference>
<dbReference type="Pfam" id="PF00072">
    <property type="entry name" value="Response_reg"/>
    <property type="match status" value="1"/>
</dbReference>
<dbReference type="InterPro" id="IPR001789">
    <property type="entry name" value="Sig_transdc_resp-reg_receiver"/>
</dbReference>
<dbReference type="SMART" id="SM00850">
    <property type="entry name" value="LytTR"/>
    <property type="match status" value="1"/>
</dbReference>
<dbReference type="Gene3D" id="3.40.50.2300">
    <property type="match status" value="1"/>
</dbReference>
<dbReference type="PANTHER" id="PTHR37299">
    <property type="entry name" value="TRANSCRIPTIONAL REGULATOR-RELATED"/>
    <property type="match status" value="1"/>
</dbReference>
<feature type="modified residue" description="4-aspartylphosphate" evidence="1">
    <location>
        <position position="56"/>
    </location>
</feature>
<evidence type="ECO:0000256" key="1">
    <source>
        <dbReference type="PROSITE-ProRule" id="PRU00169"/>
    </source>
</evidence>
<dbReference type="GO" id="GO:0000156">
    <property type="term" value="F:phosphorelay response regulator activity"/>
    <property type="evidence" value="ECO:0007669"/>
    <property type="project" value="InterPro"/>
</dbReference>
<keyword evidence="5" id="KW-1185">Reference proteome</keyword>
<keyword evidence="1" id="KW-0597">Phosphoprotein</keyword>
<dbReference type="EMBL" id="CP061813">
    <property type="protein sequence ID" value="QOD60281.1"/>
    <property type="molecule type" value="Genomic_DNA"/>
</dbReference>
<accession>A0A7L8AE69</accession>
<dbReference type="Gene3D" id="2.40.50.1020">
    <property type="entry name" value="LytTr DNA-binding domain"/>
    <property type="match status" value="1"/>
</dbReference>
<dbReference type="SMART" id="SM00448">
    <property type="entry name" value="REC"/>
    <property type="match status" value="1"/>
</dbReference>
<dbReference type="RefSeq" id="WP_088353916.1">
    <property type="nucleotide sequence ID" value="NZ_CP061813.1"/>
</dbReference>
<dbReference type="Proteomes" id="UP000516764">
    <property type="component" value="Chromosome"/>
</dbReference>
<organism evidence="4 5">
    <name type="scientific">Polaribacter haliotis</name>
    <dbReference type="NCBI Taxonomy" id="1888915"/>
    <lineage>
        <taxon>Bacteria</taxon>
        <taxon>Pseudomonadati</taxon>
        <taxon>Bacteroidota</taxon>
        <taxon>Flavobacteriia</taxon>
        <taxon>Flavobacteriales</taxon>
        <taxon>Flavobacteriaceae</taxon>
    </lineage>
</organism>
<evidence type="ECO:0000259" key="2">
    <source>
        <dbReference type="PROSITE" id="PS50110"/>
    </source>
</evidence>
<dbReference type="AlphaFoldDB" id="A0A7L8AE69"/>
<evidence type="ECO:0000259" key="3">
    <source>
        <dbReference type="PROSITE" id="PS50930"/>
    </source>
</evidence>
<dbReference type="OrthoDB" id="2962330at2"/>
<dbReference type="InterPro" id="IPR046947">
    <property type="entry name" value="LytR-like"/>
</dbReference>
<dbReference type="GO" id="GO:0003677">
    <property type="term" value="F:DNA binding"/>
    <property type="evidence" value="ECO:0007669"/>
    <property type="project" value="InterPro"/>
</dbReference>
<reference evidence="4 5" key="1">
    <citation type="journal article" date="2016" name="Int. J. Syst. Evol. Microbiol.">
        <title>Polaribacter haliotis sp. nov., isolated from the gut of abalone Haliotis discus hannai.</title>
        <authorList>
            <person name="Kim Y.O."/>
            <person name="Park I.S."/>
            <person name="Park S."/>
            <person name="Nam B.H."/>
            <person name="Park J.M."/>
            <person name="Kim D.G."/>
            <person name="Yoon J.H."/>
        </authorList>
    </citation>
    <scope>NUCLEOTIDE SEQUENCE [LARGE SCALE GENOMIC DNA]</scope>
    <source>
        <strain evidence="4 5">KCTC 52418</strain>
    </source>
</reference>
<sequence>MSNHIKIYILEDEIITQELLKETLESFQYKVCGTATDAVTALKEIELLKPDIAILDIRVEGDKTGIWLGNQIEIPFIYLTAFNDINTIKKAIVTQPVSYLVKPFNDKDLFIAVELAISKIENTKHIVVKDRGQSVKVFVEDILYAKKEDKYISIHLKDSKRLIRSSINEFLETVDCDSFLQVHRSYVVNKKHIAGFDSKEIHINNQLIPISRSLLKEVLEEIS</sequence>
<name>A0A7L8AE69_9FLAO</name>
<dbReference type="InterPro" id="IPR011006">
    <property type="entry name" value="CheY-like_superfamily"/>
</dbReference>
<evidence type="ECO:0000313" key="4">
    <source>
        <dbReference type="EMBL" id="QOD60281.1"/>
    </source>
</evidence>
<evidence type="ECO:0000313" key="5">
    <source>
        <dbReference type="Proteomes" id="UP000516764"/>
    </source>
</evidence>
<gene>
    <name evidence="4" type="ORF">H9I45_13160</name>
</gene>
<dbReference type="PANTHER" id="PTHR37299:SF1">
    <property type="entry name" value="STAGE 0 SPORULATION PROTEIN A HOMOLOG"/>
    <property type="match status" value="1"/>
</dbReference>
<dbReference type="PROSITE" id="PS50930">
    <property type="entry name" value="HTH_LYTTR"/>
    <property type="match status" value="1"/>
</dbReference>
<proteinExistence type="predicted"/>
<dbReference type="InterPro" id="IPR007492">
    <property type="entry name" value="LytTR_DNA-bd_dom"/>
</dbReference>
<dbReference type="KEGG" id="phal:H9I45_13160"/>